<dbReference type="GO" id="GO:0045892">
    <property type="term" value="P:negative regulation of DNA-templated transcription"/>
    <property type="evidence" value="ECO:0007669"/>
    <property type="project" value="InterPro"/>
</dbReference>
<dbReference type="AlphaFoldDB" id="A0AB39D260"/>
<feature type="domain" description="Bacteriophage CI repressor N-terminal" evidence="1">
    <location>
        <begin position="29"/>
        <end position="76"/>
    </location>
</feature>
<dbReference type="Pfam" id="PF07022">
    <property type="entry name" value="Phage_CI_repr"/>
    <property type="match status" value="1"/>
</dbReference>
<name>A0AB39D260_9BURK</name>
<evidence type="ECO:0000259" key="1">
    <source>
        <dbReference type="Pfam" id="PF07022"/>
    </source>
</evidence>
<accession>A0AB39D260</accession>
<organism evidence="2">
    <name type="scientific">Castellaniella ginsengisoli</name>
    <dbReference type="NCBI Taxonomy" id="546114"/>
    <lineage>
        <taxon>Bacteria</taxon>
        <taxon>Pseudomonadati</taxon>
        <taxon>Pseudomonadota</taxon>
        <taxon>Betaproteobacteria</taxon>
        <taxon>Burkholderiales</taxon>
        <taxon>Alcaligenaceae</taxon>
        <taxon>Castellaniella</taxon>
    </lineage>
</organism>
<dbReference type="Gene3D" id="1.10.260.40">
    <property type="entry name" value="lambda repressor-like DNA-binding domains"/>
    <property type="match status" value="1"/>
</dbReference>
<dbReference type="GO" id="GO:0003677">
    <property type="term" value="F:DNA binding"/>
    <property type="evidence" value="ECO:0007669"/>
    <property type="project" value="InterPro"/>
</dbReference>
<evidence type="ECO:0000313" key="2">
    <source>
        <dbReference type="EMBL" id="XDJ48484.1"/>
    </source>
</evidence>
<dbReference type="InterPro" id="IPR010982">
    <property type="entry name" value="Lambda_DNA-bd_dom_sf"/>
</dbReference>
<gene>
    <name evidence="2" type="ORF">ABRZ04_05310</name>
</gene>
<dbReference type="EMBL" id="CP158254">
    <property type="protein sequence ID" value="XDJ48484.1"/>
    <property type="molecule type" value="Genomic_DNA"/>
</dbReference>
<proteinExistence type="predicted"/>
<protein>
    <submittedName>
        <fullName evidence="2">Helix-turn-helix domain-containing protein</fullName>
    </submittedName>
</protein>
<dbReference type="RefSeq" id="WP_368640601.1">
    <property type="nucleotide sequence ID" value="NZ_CP158254.1"/>
</dbReference>
<sequence>MKKIHPQMERLYAAARETGRLDERIAPTSLASLLNVSQQNIGNWESRGPSEKALLSAQQMLGINATWVQTGVGPMFVAGEEAPRAEWPFRSVSPSAYWALKEYDRGVIEGFVRGVAASSEVEKRKAG</sequence>
<reference evidence="2" key="1">
    <citation type="submission" date="2024-05" db="EMBL/GenBank/DDBJ databases">
        <authorList>
            <person name="Luo Y.-C."/>
            <person name="Nicholds J."/>
            <person name="Mortimer T."/>
            <person name="Maboni G."/>
        </authorList>
    </citation>
    <scope>NUCLEOTIDE SEQUENCE</scope>
    <source>
        <strain evidence="2">151836</strain>
    </source>
</reference>
<dbReference type="InterPro" id="IPR010744">
    <property type="entry name" value="Phage_CI_N"/>
</dbReference>